<feature type="compositionally biased region" description="Polar residues" evidence="3">
    <location>
        <begin position="176"/>
        <end position="199"/>
    </location>
</feature>
<feature type="compositionally biased region" description="Acidic residues" evidence="3">
    <location>
        <begin position="126"/>
        <end position="142"/>
    </location>
</feature>
<accession>A0A914W0D7</accession>
<evidence type="ECO:0000256" key="3">
    <source>
        <dbReference type="SAM" id="MobiDB-lite"/>
    </source>
</evidence>
<evidence type="ECO:0000256" key="1">
    <source>
        <dbReference type="ARBA" id="ARBA00004123"/>
    </source>
</evidence>
<dbReference type="AlphaFoldDB" id="A0A914W0D7"/>
<keyword evidence="5" id="KW-1185">Reference proteome</keyword>
<dbReference type="CDD" id="cd22929">
    <property type="entry name" value="HFD_POLE4-like"/>
    <property type="match status" value="1"/>
</dbReference>
<feature type="domain" description="Transcription factor CBF/NF-Y/archaeal histone" evidence="4">
    <location>
        <begin position="15"/>
        <end position="77"/>
    </location>
</feature>
<comment type="subcellular location">
    <subcellularLocation>
        <location evidence="1">Nucleus</location>
    </subcellularLocation>
</comment>
<dbReference type="Gene3D" id="1.10.20.10">
    <property type="entry name" value="Histone, subunit A"/>
    <property type="match status" value="1"/>
</dbReference>
<dbReference type="GO" id="GO:0046982">
    <property type="term" value="F:protein heterodimerization activity"/>
    <property type="evidence" value="ECO:0007669"/>
    <property type="project" value="InterPro"/>
</dbReference>
<dbReference type="PANTHER" id="PTHR10252:SF79">
    <property type="entry name" value="DNA POLYMERASE EPSILON SUBUNIT 4"/>
    <property type="match status" value="1"/>
</dbReference>
<keyword evidence="2" id="KW-0539">Nucleus</keyword>
<name>A0A914W0D7_9BILA</name>
<feature type="compositionally biased region" description="Low complexity" evidence="3">
    <location>
        <begin position="99"/>
        <end position="110"/>
    </location>
</feature>
<dbReference type="Proteomes" id="UP000887566">
    <property type="component" value="Unplaced"/>
</dbReference>
<feature type="compositionally biased region" description="Acidic residues" evidence="3">
    <location>
        <begin position="150"/>
        <end position="165"/>
    </location>
</feature>
<feature type="compositionally biased region" description="Low complexity" evidence="3">
    <location>
        <begin position="200"/>
        <end position="219"/>
    </location>
</feature>
<protein>
    <submittedName>
        <fullName evidence="6">Transcription factor CBF/NF-Y/archaeal histone domain-containing protein</fullName>
    </submittedName>
</protein>
<dbReference type="GO" id="GO:0008622">
    <property type="term" value="C:epsilon DNA polymerase complex"/>
    <property type="evidence" value="ECO:0007669"/>
    <property type="project" value="TreeGrafter"/>
</dbReference>
<feature type="region of interest" description="Disordered" evidence="3">
    <location>
        <begin position="99"/>
        <end position="219"/>
    </location>
</feature>
<dbReference type="WBParaSite" id="PSAMB.scaffold2772size21358.g19177.t1">
    <property type="protein sequence ID" value="PSAMB.scaffold2772size21358.g19177.t1"/>
    <property type="gene ID" value="PSAMB.scaffold2772size21358.g19177"/>
</dbReference>
<dbReference type="InterPro" id="IPR003958">
    <property type="entry name" value="CBFA_NFYB_domain"/>
</dbReference>
<evidence type="ECO:0000313" key="5">
    <source>
        <dbReference type="Proteomes" id="UP000887566"/>
    </source>
</evidence>
<dbReference type="SUPFAM" id="SSF47113">
    <property type="entry name" value="Histone-fold"/>
    <property type="match status" value="1"/>
</dbReference>
<sequence>MGDDEVNGQTVYSSQLPISKIKKIAKLHPDTRLLSSEATQTIAIACEKFIGLMAEQAYNQAQSEKRKTVQMRDIDYCIRNTVWLEFLDGALDGWPEFSSKSKTTTAASAGDGDGEDQAVDGKDDALDASEGEEEPADEDPINEEPINQEPIDEDPINEELLDEDPINVADDASDNPLHNAQGNSRESIAQTQSPSEHLQQSASSPLHLSESQSSFMDVS</sequence>
<dbReference type="InterPro" id="IPR050568">
    <property type="entry name" value="Transcr_DNA_Rep_Reg"/>
</dbReference>
<evidence type="ECO:0000259" key="4">
    <source>
        <dbReference type="Pfam" id="PF00808"/>
    </source>
</evidence>
<evidence type="ECO:0000256" key="2">
    <source>
        <dbReference type="ARBA" id="ARBA00023242"/>
    </source>
</evidence>
<dbReference type="PANTHER" id="PTHR10252">
    <property type="entry name" value="HISTONE-LIKE TRANSCRIPTION FACTOR CCAAT-RELATED"/>
    <property type="match status" value="1"/>
</dbReference>
<reference evidence="6" key="1">
    <citation type="submission" date="2022-11" db="UniProtKB">
        <authorList>
            <consortium name="WormBaseParasite"/>
        </authorList>
    </citation>
    <scope>IDENTIFICATION</scope>
</reference>
<dbReference type="InterPro" id="IPR009072">
    <property type="entry name" value="Histone-fold"/>
</dbReference>
<dbReference type="Pfam" id="PF00808">
    <property type="entry name" value="CBFD_NFYB_HMF"/>
    <property type="match status" value="1"/>
</dbReference>
<organism evidence="5 6">
    <name type="scientific">Plectus sambesii</name>
    <dbReference type="NCBI Taxonomy" id="2011161"/>
    <lineage>
        <taxon>Eukaryota</taxon>
        <taxon>Metazoa</taxon>
        <taxon>Ecdysozoa</taxon>
        <taxon>Nematoda</taxon>
        <taxon>Chromadorea</taxon>
        <taxon>Plectida</taxon>
        <taxon>Plectina</taxon>
        <taxon>Plectoidea</taxon>
        <taxon>Plectidae</taxon>
        <taxon>Plectus</taxon>
    </lineage>
</organism>
<evidence type="ECO:0000313" key="6">
    <source>
        <dbReference type="WBParaSite" id="PSAMB.scaffold2772size21358.g19177.t1"/>
    </source>
</evidence>
<dbReference type="GO" id="GO:0006261">
    <property type="term" value="P:DNA-templated DNA replication"/>
    <property type="evidence" value="ECO:0007669"/>
    <property type="project" value="TreeGrafter"/>
</dbReference>
<proteinExistence type="predicted"/>